<dbReference type="Pfam" id="PF02633">
    <property type="entry name" value="Creatininase"/>
    <property type="match status" value="1"/>
</dbReference>
<feature type="non-terminal residue" evidence="1">
    <location>
        <position position="131"/>
    </location>
</feature>
<dbReference type="SUPFAM" id="SSF102215">
    <property type="entry name" value="Creatininase"/>
    <property type="match status" value="1"/>
</dbReference>
<dbReference type="InterPro" id="IPR024087">
    <property type="entry name" value="Creatininase-like_sf"/>
</dbReference>
<proteinExistence type="predicted"/>
<dbReference type="Gene3D" id="3.40.50.10310">
    <property type="entry name" value="Creatininase"/>
    <property type="match status" value="1"/>
</dbReference>
<protein>
    <submittedName>
        <fullName evidence="1">Uncharacterized protein</fullName>
    </submittedName>
</protein>
<accession>A0A382NSX8</accession>
<name>A0A382NSX8_9ZZZZ</name>
<gene>
    <name evidence="1" type="ORF">METZ01_LOCUS315525</name>
</gene>
<reference evidence="1" key="1">
    <citation type="submission" date="2018-05" db="EMBL/GenBank/DDBJ databases">
        <authorList>
            <person name="Lanie J.A."/>
            <person name="Ng W.-L."/>
            <person name="Kazmierczak K.M."/>
            <person name="Andrzejewski T.M."/>
            <person name="Davidsen T.M."/>
            <person name="Wayne K.J."/>
            <person name="Tettelin H."/>
            <person name="Glass J.I."/>
            <person name="Rusch D."/>
            <person name="Podicherti R."/>
            <person name="Tsui H.-C.T."/>
            <person name="Winkler M.E."/>
        </authorList>
    </citation>
    <scope>NUCLEOTIDE SEQUENCE</scope>
</reference>
<sequence length="131" mass="14139">VVQLLILGSTFGAITATAQEETRLDVMTMPRPIEALDNVWIEELTMMEVRDALAEGKTTALILTGGIEQNGPYLTTGKHNHVLRVMGESIARRLGDALIAPIVTLEPGNPDIGRSPGTVVLSRETYESVLT</sequence>
<organism evidence="1">
    <name type="scientific">marine metagenome</name>
    <dbReference type="NCBI Taxonomy" id="408172"/>
    <lineage>
        <taxon>unclassified sequences</taxon>
        <taxon>metagenomes</taxon>
        <taxon>ecological metagenomes</taxon>
    </lineage>
</organism>
<dbReference type="AlphaFoldDB" id="A0A382NSX8"/>
<dbReference type="InterPro" id="IPR003785">
    <property type="entry name" value="Creatininase/forma_Hydrolase"/>
</dbReference>
<dbReference type="EMBL" id="UINC01101674">
    <property type="protein sequence ID" value="SVC62671.1"/>
    <property type="molecule type" value="Genomic_DNA"/>
</dbReference>
<evidence type="ECO:0000313" key="1">
    <source>
        <dbReference type="EMBL" id="SVC62671.1"/>
    </source>
</evidence>
<feature type="non-terminal residue" evidence="1">
    <location>
        <position position="1"/>
    </location>
</feature>